<reference evidence="1 2" key="1">
    <citation type="journal article" date="2019" name="Sci. Rep.">
        <title>Differences in resource use lead to coexistence of seed-transmitted microbial populations.</title>
        <authorList>
            <person name="Torres-Cortes G."/>
            <person name="Garcia B.J."/>
            <person name="Compant S."/>
            <person name="Rezki S."/>
            <person name="Jones P."/>
            <person name="Preveaux A."/>
            <person name="Briand M."/>
            <person name="Roulet A."/>
            <person name="Bouchez O."/>
            <person name="Jacobson D."/>
            <person name="Barret M."/>
        </authorList>
    </citation>
    <scope>NUCLEOTIDE SEQUENCE [LARGE SCALE GENOMIC DNA]</scope>
    <source>
        <strain evidence="1 2">CFBP13511</strain>
    </source>
</reference>
<protein>
    <submittedName>
        <fullName evidence="1">Uncharacterized protein</fullName>
    </submittedName>
</protein>
<gene>
    <name evidence="1" type="ORF">EpCFBP13511_14095</name>
</gene>
<evidence type="ECO:0000313" key="1">
    <source>
        <dbReference type="EMBL" id="TKJ88983.1"/>
    </source>
</evidence>
<evidence type="ECO:0000313" key="2">
    <source>
        <dbReference type="Proteomes" id="UP000306393"/>
    </source>
</evidence>
<dbReference type="Proteomes" id="UP000306393">
    <property type="component" value="Unassembled WGS sequence"/>
</dbReference>
<accession>A0A4U3F697</accession>
<sequence>MRLRLYRAWRQTTSDQRQQSRKLGLNFRFRRGKEDTAEWAKKVFILMNSGGAVVSTFTAFWTGDGDEKTV</sequence>
<comment type="caution">
    <text evidence="1">The sequence shown here is derived from an EMBL/GenBank/DDBJ whole genome shotgun (WGS) entry which is preliminary data.</text>
</comment>
<dbReference type="AlphaFoldDB" id="A0A4U3F697"/>
<organism evidence="1 2">
    <name type="scientific">Erwinia persicina</name>
    <dbReference type="NCBI Taxonomy" id="55211"/>
    <lineage>
        <taxon>Bacteria</taxon>
        <taxon>Pseudomonadati</taxon>
        <taxon>Pseudomonadota</taxon>
        <taxon>Gammaproteobacteria</taxon>
        <taxon>Enterobacterales</taxon>
        <taxon>Erwiniaceae</taxon>
        <taxon>Erwinia</taxon>
    </lineage>
</organism>
<proteinExistence type="predicted"/>
<name>A0A4U3F697_9GAMM</name>
<dbReference type="EMBL" id="QGAC01000013">
    <property type="protein sequence ID" value="TKJ88983.1"/>
    <property type="molecule type" value="Genomic_DNA"/>
</dbReference>